<reference evidence="2 3" key="1">
    <citation type="submission" date="2018-12" db="EMBL/GenBank/DDBJ databases">
        <authorList>
            <person name="Feng G."/>
            <person name="Zhu H."/>
        </authorList>
    </citation>
    <scope>NUCLEOTIDE SEQUENCE [LARGE SCALE GENOMIC DNA]</scope>
    <source>
        <strain evidence="2 3">LMG 26000</strain>
    </source>
</reference>
<dbReference type="Proteomes" id="UP000270291">
    <property type="component" value="Unassembled WGS sequence"/>
</dbReference>
<evidence type="ECO:0000313" key="2">
    <source>
        <dbReference type="EMBL" id="RSK42770.1"/>
    </source>
</evidence>
<name>A0A428K8Q7_9BACT</name>
<organism evidence="2 3">
    <name type="scientific">Hymenobacter perfusus</name>
    <dbReference type="NCBI Taxonomy" id="1236770"/>
    <lineage>
        <taxon>Bacteria</taxon>
        <taxon>Pseudomonadati</taxon>
        <taxon>Bacteroidota</taxon>
        <taxon>Cytophagia</taxon>
        <taxon>Cytophagales</taxon>
        <taxon>Hymenobacteraceae</taxon>
        <taxon>Hymenobacter</taxon>
    </lineage>
</organism>
<dbReference type="OrthoDB" id="7057889at2"/>
<feature type="transmembrane region" description="Helical" evidence="1">
    <location>
        <begin position="21"/>
        <end position="46"/>
    </location>
</feature>
<sequence>MPSENYYHSEVKEIMLTKPSWILKWGNVIILGLLLLVFAFAAFFTYPESLTTAITLTAVRPVEVLKPRPMNWGIQAVLVKDGATVVPGTPLVAWYDAAQADYREVLRLEKLLRAYAAQPPLPAGTAPSQSLLRRFFKVDTLKLGNLRGTYRMLNQQLLKQHDIPANHVAQGLRQVAAWKAEFVSVAHSAGQARINYSLPQTATPVAATQPIVYVQPPAAEYVAHGYITDAQYAAVSTGQKVFVTVAELGGTRIVGRVLGVAPLAENSRHKVFIRLLPTEKMVLNATFSGTARIVLHNRPLLEKFLSIKS</sequence>
<dbReference type="AlphaFoldDB" id="A0A428K8Q7"/>
<proteinExistence type="predicted"/>
<protein>
    <submittedName>
        <fullName evidence="2">HlyD family secretion protein</fullName>
    </submittedName>
</protein>
<evidence type="ECO:0000256" key="1">
    <source>
        <dbReference type="SAM" id="Phobius"/>
    </source>
</evidence>
<dbReference type="EMBL" id="RWIU01000004">
    <property type="protein sequence ID" value="RSK42770.1"/>
    <property type="molecule type" value="Genomic_DNA"/>
</dbReference>
<keyword evidence="1" id="KW-0472">Membrane</keyword>
<accession>A0A428K8Q7</accession>
<gene>
    <name evidence="2" type="ORF">EI293_13295</name>
</gene>
<keyword evidence="1" id="KW-1133">Transmembrane helix</keyword>
<dbReference type="RefSeq" id="WP_125438623.1">
    <property type="nucleotide sequence ID" value="NZ_RWIU01000004.1"/>
</dbReference>
<keyword evidence="1" id="KW-0812">Transmembrane</keyword>
<comment type="caution">
    <text evidence="2">The sequence shown here is derived from an EMBL/GenBank/DDBJ whole genome shotgun (WGS) entry which is preliminary data.</text>
</comment>
<evidence type="ECO:0000313" key="3">
    <source>
        <dbReference type="Proteomes" id="UP000270291"/>
    </source>
</evidence>
<keyword evidence="3" id="KW-1185">Reference proteome</keyword>